<dbReference type="Proteomes" id="UP001235939">
    <property type="component" value="Chromosome 06"/>
</dbReference>
<sequence>MPYYETMENDGVAATEMDEAELQRQSWRPPDIEQDVKEMERRKRVEMIMNSQVFREELERIIESQLSEGYVPASLSALHQATQLLLPRGAPSGPINRTAIPINDIRGVDGLRYAKGEKLLRCKLAALYRLLDLYGWADSMANNITVRVSQDQEHFLVHPHGLQWGEVTASSLVKVDMQGNVIDPGSTTFSFSRPGFALHSALHASRPELRCVVHIHHTPCLAISATKCGLLPVSQEAALLGEVSYHECHGIPVERQEREDLARSLGPVSKVLVLRNRGVFACGESLEEALFLAQNIAGAAETQLRLMPMGLDNIRILSPEERTALRESVLGGQDRTNLPLEGGDEDKEHAETRERPKKWKVWDLHFEALMRMLDNALYLPCGLLPCGTSVVVCSQVFREELERIIESQLSEGYVPASLSALHQATQLLLPRGAPSGPINRTAIPINDIRGVDGLRYAKGEKLLRCKLASLYRLLDLYGWADSMANNITVRVSQDQEHFLVHPHGLQWGEVTASSLVKVDMQGNVIDPGSTTFSFSRPGFALHSALHASRPELRCVVHLHHTPCLAISATKCGLLPVSQEAALLGEVSYHECHGIPVERQEREDLARSLGPVSKVLVLRNRGVFACGESLEEALFLAQNIAGAAETQLRLMPMGLDNIRILSPEERTALRESVLGGQDRTNLPLEGGDEDKEHAETRERPKKWKVWDLHFEALMRMLDNAGYRTGYLYRQPLVRCDQPRAKTDVEVPPAASSFSQYFDSENKWLSPLKKLVEGRKLQDKMRWVNSPNVYQKVEVLETGTPDPKKITKWVQEGSPSHSTTVKIADALQFVPKSTDPQEFKRKQKEGLVKRLIPSTPYTSHDNHGGQLTT</sequence>
<dbReference type="InterPro" id="IPR001303">
    <property type="entry name" value="Aldolase_II/adducin_N"/>
</dbReference>
<dbReference type="SUPFAM" id="SSF53639">
    <property type="entry name" value="AraD/HMP-PK domain-like"/>
    <property type="match status" value="2"/>
</dbReference>
<feature type="compositionally biased region" description="Basic and acidic residues" evidence="2">
    <location>
        <begin position="833"/>
        <end position="846"/>
    </location>
</feature>
<evidence type="ECO:0000313" key="5">
    <source>
        <dbReference type="Proteomes" id="UP001235939"/>
    </source>
</evidence>
<evidence type="ECO:0000313" key="4">
    <source>
        <dbReference type="EMBL" id="UYV68604.1"/>
    </source>
</evidence>
<proteinExistence type="inferred from homology"/>
<feature type="compositionally biased region" description="Polar residues" evidence="2">
    <location>
        <begin position="853"/>
        <end position="867"/>
    </location>
</feature>
<dbReference type="PANTHER" id="PTHR10672:SF3">
    <property type="entry name" value="PROTEIN HU-LI TAI SHAO"/>
    <property type="match status" value="1"/>
</dbReference>
<dbReference type="InterPro" id="IPR036409">
    <property type="entry name" value="Aldolase_II/adducin_N_sf"/>
</dbReference>
<protein>
    <submittedName>
        <fullName evidence="4">Add-1</fullName>
    </submittedName>
</protein>
<comment type="similarity">
    <text evidence="1">Belongs to the aldolase class II family. Adducin subfamily.</text>
</comment>
<dbReference type="PANTHER" id="PTHR10672">
    <property type="entry name" value="ADDUCIN"/>
    <property type="match status" value="1"/>
</dbReference>
<reference evidence="4 5" key="1">
    <citation type="submission" date="2022-01" db="EMBL/GenBank/DDBJ databases">
        <title>A chromosomal length assembly of Cordylochernes scorpioides.</title>
        <authorList>
            <person name="Zeh D."/>
            <person name="Zeh J."/>
        </authorList>
    </citation>
    <scope>NUCLEOTIDE SEQUENCE [LARGE SCALE GENOMIC DNA]</scope>
    <source>
        <strain evidence="4">IN4F17</strain>
        <tissue evidence="4">Whole Body</tissue>
    </source>
</reference>
<dbReference type="Pfam" id="PF00596">
    <property type="entry name" value="Aldolase_II"/>
    <property type="match status" value="2"/>
</dbReference>
<feature type="region of interest" description="Disordered" evidence="2">
    <location>
        <begin position="672"/>
        <end position="696"/>
    </location>
</feature>
<dbReference type="InterPro" id="IPR051017">
    <property type="entry name" value="Aldolase-II_Adducin_sf"/>
</dbReference>
<feature type="region of interest" description="Disordered" evidence="2">
    <location>
        <begin position="329"/>
        <end position="353"/>
    </location>
</feature>
<gene>
    <name evidence="4" type="ORF">LAZ67_6000184</name>
</gene>
<organism evidence="4 5">
    <name type="scientific">Cordylochernes scorpioides</name>
    <dbReference type="NCBI Taxonomy" id="51811"/>
    <lineage>
        <taxon>Eukaryota</taxon>
        <taxon>Metazoa</taxon>
        <taxon>Ecdysozoa</taxon>
        <taxon>Arthropoda</taxon>
        <taxon>Chelicerata</taxon>
        <taxon>Arachnida</taxon>
        <taxon>Pseudoscorpiones</taxon>
        <taxon>Cheliferoidea</taxon>
        <taxon>Chernetidae</taxon>
        <taxon>Cordylochernes</taxon>
    </lineage>
</organism>
<feature type="domain" description="Class II aldolase/adducin N-terminal" evidence="3">
    <location>
        <begin position="122"/>
        <end position="304"/>
    </location>
</feature>
<feature type="domain" description="Class II aldolase/adducin N-terminal" evidence="3">
    <location>
        <begin position="465"/>
        <end position="647"/>
    </location>
</feature>
<evidence type="ECO:0000259" key="3">
    <source>
        <dbReference type="SMART" id="SM01007"/>
    </source>
</evidence>
<name>A0ABY6KJD1_9ARAC</name>
<accession>A0ABY6KJD1</accession>
<dbReference type="Gene3D" id="3.40.225.10">
    <property type="entry name" value="Class II aldolase/adducin N-terminal domain"/>
    <property type="match status" value="2"/>
</dbReference>
<dbReference type="SMART" id="SM01007">
    <property type="entry name" value="Aldolase_II"/>
    <property type="match status" value="2"/>
</dbReference>
<dbReference type="EMBL" id="CP092868">
    <property type="protein sequence ID" value="UYV68604.1"/>
    <property type="molecule type" value="Genomic_DNA"/>
</dbReference>
<evidence type="ECO:0000256" key="1">
    <source>
        <dbReference type="ARBA" id="ARBA00006274"/>
    </source>
</evidence>
<keyword evidence="5" id="KW-1185">Reference proteome</keyword>
<feature type="region of interest" description="Disordered" evidence="2">
    <location>
        <begin position="832"/>
        <end position="867"/>
    </location>
</feature>
<evidence type="ECO:0000256" key="2">
    <source>
        <dbReference type="SAM" id="MobiDB-lite"/>
    </source>
</evidence>